<comment type="caution">
    <text evidence="1">The sequence shown here is derived from an EMBL/GenBank/DDBJ whole genome shotgun (WGS) entry which is preliminary data.</text>
</comment>
<reference evidence="1 2" key="1">
    <citation type="submission" date="2023-08" db="EMBL/GenBank/DDBJ databases">
        <authorList>
            <person name="Sharma P."/>
            <person name="Verma V."/>
            <person name="Mohan M.K."/>
            <person name="Dubey A.K."/>
        </authorList>
    </citation>
    <scope>NUCLEOTIDE SEQUENCE [LARGE SCALE GENOMIC DNA]</scope>
    <source>
        <strain evidence="1 2">ADP4</strain>
    </source>
</reference>
<gene>
    <name evidence="1" type="ORF">RB636_10700</name>
</gene>
<sequence>MRGRAIAMRREARRQDVAVDVLVQLLRQAGNVGAFPVRQPEQAADIDGVLPHCPSVH</sequence>
<dbReference type="Proteomes" id="UP001348265">
    <property type="component" value="Unassembled WGS sequence"/>
</dbReference>
<proteinExistence type="predicted"/>
<organism evidence="1 2">
    <name type="scientific">Streptomyces chrestomyceticus</name>
    <dbReference type="NCBI Taxonomy" id="68185"/>
    <lineage>
        <taxon>Bacteria</taxon>
        <taxon>Bacillati</taxon>
        <taxon>Actinomycetota</taxon>
        <taxon>Actinomycetes</taxon>
        <taxon>Kitasatosporales</taxon>
        <taxon>Streptomycetaceae</taxon>
        <taxon>Streptomyces</taxon>
    </lineage>
</organism>
<name>A0ABU7WRJ6_9ACTN</name>
<dbReference type="EMBL" id="JAVFKM010000004">
    <property type="protein sequence ID" value="MEF3113664.1"/>
    <property type="molecule type" value="Genomic_DNA"/>
</dbReference>
<dbReference type="RefSeq" id="WP_331786271.1">
    <property type="nucleotide sequence ID" value="NZ_JAVFKM010000004.1"/>
</dbReference>
<evidence type="ECO:0000313" key="1">
    <source>
        <dbReference type="EMBL" id="MEF3113664.1"/>
    </source>
</evidence>
<accession>A0ABU7WRJ6</accession>
<protein>
    <submittedName>
        <fullName evidence="1">Uncharacterized protein</fullName>
    </submittedName>
</protein>
<keyword evidence="2" id="KW-1185">Reference proteome</keyword>
<evidence type="ECO:0000313" key="2">
    <source>
        <dbReference type="Proteomes" id="UP001348265"/>
    </source>
</evidence>